<reference evidence="1 2" key="1">
    <citation type="submission" date="2023-07" db="EMBL/GenBank/DDBJ databases">
        <title>Novel Shewanella species isolated from Baltic Sea sediments.</title>
        <authorList>
            <person name="Martin-Rodriguez A.J."/>
        </authorList>
    </citation>
    <scope>NUCLEOTIDE SEQUENCE [LARGE SCALE GENOMIC DNA]</scope>
    <source>
        <strain evidence="1 2">SP2S1-2</strain>
    </source>
</reference>
<dbReference type="RefSeq" id="WP_311898292.1">
    <property type="nucleotide sequence ID" value="NZ_JAUOES010000003.1"/>
</dbReference>
<organism evidence="1 2">
    <name type="scientific">Shewanella scandinavica</name>
    <dbReference type="NCBI Taxonomy" id="3063538"/>
    <lineage>
        <taxon>Bacteria</taxon>
        <taxon>Pseudomonadati</taxon>
        <taxon>Pseudomonadota</taxon>
        <taxon>Gammaproteobacteria</taxon>
        <taxon>Alteromonadales</taxon>
        <taxon>Shewanellaceae</taxon>
        <taxon>Shewanella</taxon>
    </lineage>
</organism>
<evidence type="ECO:0000313" key="1">
    <source>
        <dbReference type="EMBL" id="MDT3279241.1"/>
    </source>
</evidence>
<proteinExistence type="predicted"/>
<dbReference type="EMBL" id="JAUOES010000003">
    <property type="protein sequence ID" value="MDT3279241.1"/>
    <property type="molecule type" value="Genomic_DNA"/>
</dbReference>
<evidence type="ECO:0008006" key="3">
    <source>
        <dbReference type="Google" id="ProtNLM"/>
    </source>
</evidence>
<gene>
    <name evidence="1" type="ORF">Q4Q50_02905</name>
</gene>
<accession>A0ABU3FV57</accession>
<sequence>MYDRKRQAIVILVSYYSHYKENALKYSADILSKISDKVKICVVYNTVEARTQTTQYDHFIDFELEGSNKGWEFSAWDEGLAHVRQQINIADDDVLIFANDTFCHHWPFSSLNVKFISQAINCASFGEVVGDIKHFKQTIQLNQVTGDAWIASYLLAVHMKDIGLLLPFDKIGCDDDFKASILVNHGKIEFARSCAEIQNHLSTYMFPTKQGKGWYNASCKNPELIKLKVIAILNEILLSITCVQRGGKLVSFHPQKWMRSLNRFRRKWMAFKRKLS</sequence>
<evidence type="ECO:0000313" key="2">
    <source>
        <dbReference type="Proteomes" id="UP001249505"/>
    </source>
</evidence>
<keyword evidence="2" id="KW-1185">Reference proteome</keyword>
<dbReference type="Proteomes" id="UP001249505">
    <property type="component" value="Unassembled WGS sequence"/>
</dbReference>
<protein>
    <recommendedName>
        <fullName evidence="3">Glycosyltransferase 2-like domain-containing protein</fullName>
    </recommendedName>
</protein>
<name>A0ABU3FV57_9GAMM</name>
<comment type="caution">
    <text evidence="1">The sequence shown here is derived from an EMBL/GenBank/DDBJ whole genome shotgun (WGS) entry which is preliminary data.</text>
</comment>